<comment type="caution">
    <text evidence="3">The sequence shown here is derived from an EMBL/GenBank/DDBJ whole genome shotgun (WGS) entry which is preliminary data.</text>
</comment>
<comment type="function">
    <text evidence="1">Neddylation of cullins play an essential role in the regulation of SCF-type complexes activity.</text>
</comment>
<name>A0A8S1J6I4_9CHLO</name>
<dbReference type="GO" id="GO:0005886">
    <property type="term" value="C:plasma membrane"/>
    <property type="evidence" value="ECO:0007669"/>
    <property type="project" value="UniProtKB-ARBA"/>
</dbReference>
<dbReference type="Pfam" id="PF03556">
    <property type="entry name" value="Cullin_binding"/>
    <property type="match status" value="1"/>
</dbReference>
<dbReference type="GO" id="GO:0032182">
    <property type="term" value="F:ubiquitin-like protein binding"/>
    <property type="evidence" value="ECO:0007669"/>
    <property type="project" value="TreeGrafter"/>
</dbReference>
<dbReference type="PROSITE" id="PS51229">
    <property type="entry name" value="DCUN1"/>
    <property type="match status" value="1"/>
</dbReference>
<dbReference type="GO" id="GO:0097602">
    <property type="term" value="F:cullin family protein binding"/>
    <property type="evidence" value="ECO:0007669"/>
    <property type="project" value="TreeGrafter"/>
</dbReference>
<proteinExistence type="predicted"/>
<dbReference type="GO" id="GO:0045116">
    <property type="term" value="P:protein neddylation"/>
    <property type="evidence" value="ECO:0007669"/>
    <property type="project" value="TreeGrafter"/>
</dbReference>
<protein>
    <recommendedName>
        <fullName evidence="1">Defective in cullin neddylation protein</fullName>
    </recommendedName>
</protein>
<gene>
    <name evidence="3" type="ORF">OSTQU699_LOCUS8250</name>
</gene>
<evidence type="ECO:0000259" key="2">
    <source>
        <dbReference type="PROSITE" id="PS51229"/>
    </source>
</evidence>
<evidence type="ECO:0000313" key="4">
    <source>
        <dbReference type="Proteomes" id="UP000708148"/>
    </source>
</evidence>
<evidence type="ECO:0000256" key="1">
    <source>
        <dbReference type="RuleBase" id="RU410713"/>
    </source>
</evidence>
<dbReference type="AlphaFoldDB" id="A0A8S1J6I4"/>
<organism evidence="3 4">
    <name type="scientific">Ostreobium quekettii</name>
    <dbReference type="NCBI Taxonomy" id="121088"/>
    <lineage>
        <taxon>Eukaryota</taxon>
        <taxon>Viridiplantae</taxon>
        <taxon>Chlorophyta</taxon>
        <taxon>core chlorophytes</taxon>
        <taxon>Ulvophyceae</taxon>
        <taxon>TCBD clade</taxon>
        <taxon>Bryopsidales</taxon>
        <taxon>Ostreobineae</taxon>
        <taxon>Ostreobiaceae</taxon>
        <taxon>Ostreobium</taxon>
    </lineage>
</organism>
<dbReference type="OrthoDB" id="286637at2759"/>
<sequence length="399" mass="43906">MDCDAGSSSPQRHEPFKACSGPPLAFDARGQAEPLLAEAFDRFRVVMCGADPDVVRSQLNELQAGVQGAGLHGERALAAVVQARDRCLFQNLDCNTFTLFYRFVFFVCRDMGKRALQVERAVQAWKIVLKNRFRLLDRWCEFVMGSARLVITEDTWRQVLDFSRQIHEDLRNYDPSSAWPVLLDEFVDYQHKQRASFRNRIVERVERMVPNCTLSLQPYSPRLMALSPASGSKRRRPDDVEAVAAQLSHLPMVSSNLEGEGQGDSKRICLQRCQSCCKNSPSAAQPPTCEASMESANWEEPECLAAQDGLAGYATPDPNPALRGVFGQASGCCADADACFDLSAYDEGCRHSFEVRGGRDTMTIVYDDAQQLGGVPAAGVIVGPRIGLPGGVQTDSLGT</sequence>
<dbReference type="InterPro" id="IPR005176">
    <property type="entry name" value="PONY_dom"/>
</dbReference>
<dbReference type="Gene3D" id="1.10.238.200">
    <property type="entry name" value="Cullin, PONY binding domain"/>
    <property type="match status" value="1"/>
</dbReference>
<feature type="domain" description="DCUN1" evidence="2">
    <location>
        <begin position="1"/>
        <end position="191"/>
    </location>
</feature>
<dbReference type="FunFam" id="1.10.238.200:FF:000003">
    <property type="entry name" value="DCN1-like protein 3"/>
    <property type="match status" value="1"/>
</dbReference>
<reference evidence="3" key="1">
    <citation type="submission" date="2020-12" db="EMBL/GenBank/DDBJ databases">
        <authorList>
            <person name="Iha C."/>
        </authorList>
    </citation>
    <scope>NUCLEOTIDE SEQUENCE</scope>
</reference>
<dbReference type="InterPro" id="IPR042460">
    <property type="entry name" value="DCN1-like_PONY"/>
</dbReference>
<dbReference type="PANTHER" id="PTHR12281">
    <property type="entry name" value="RP42 RELATED"/>
    <property type="match status" value="1"/>
</dbReference>
<dbReference type="GO" id="GO:0031624">
    <property type="term" value="F:ubiquitin conjugating enzyme binding"/>
    <property type="evidence" value="ECO:0007669"/>
    <property type="project" value="TreeGrafter"/>
</dbReference>
<dbReference type="GO" id="GO:0000151">
    <property type="term" value="C:ubiquitin ligase complex"/>
    <property type="evidence" value="ECO:0007669"/>
    <property type="project" value="TreeGrafter"/>
</dbReference>
<accession>A0A8S1J6I4</accession>
<dbReference type="EMBL" id="CAJHUC010001993">
    <property type="protein sequence ID" value="CAD7702893.1"/>
    <property type="molecule type" value="Genomic_DNA"/>
</dbReference>
<keyword evidence="4" id="KW-1185">Reference proteome</keyword>
<dbReference type="Proteomes" id="UP000708148">
    <property type="component" value="Unassembled WGS sequence"/>
</dbReference>
<dbReference type="InterPro" id="IPR014764">
    <property type="entry name" value="DCN-prot"/>
</dbReference>
<dbReference type="PANTHER" id="PTHR12281:SF31">
    <property type="entry name" value="DCN1-LIKE PROTEIN 3"/>
    <property type="match status" value="1"/>
</dbReference>
<evidence type="ECO:0000313" key="3">
    <source>
        <dbReference type="EMBL" id="CAD7702893.1"/>
    </source>
</evidence>